<dbReference type="Proteomes" id="UP001191082">
    <property type="component" value="Unassembled WGS sequence"/>
</dbReference>
<name>A0ABY2XDL4_9RHOB</name>
<proteinExistence type="predicted"/>
<feature type="region of interest" description="Disordered" evidence="1">
    <location>
        <begin position="48"/>
        <end position="77"/>
    </location>
</feature>
<evidence type="ECO:0000313" key="2">
    <source>
        <dbReference type="EMBL" id="TMV15098.1"/>
    </source>
</evidence>
<reference evidence="2 3" key="1">
    <citation type="submission" date="2019-05" db="EMBL/GenBank/DDBJ databases">
        <title>Marivita sp. nov. isolated from sea sediment.</title>
        <authorList>
            <person name="Kim W."/>
        </authorList>
    </citation>
    <scope>NUCLEOTIDE SEQUENCE [LARGE SCALE GENOMIC DNA]</scope>
    <source>
        <strain evidence="2 3">CAU 1492</strain>
    </source>
</reference>
<dbReference type="RefSeq" id="WP_171053959.1">
    <property type="nucleotide sequence ID" value="NZ_VCPC01000001.1"/>
</dbReference>
<feature type="compositionally biased region" description="Polar residues" evidence="1">
    <location>
        <begin position="48"/>
        <end position="72"/>
    </location>
</feature>
<sequence>MLSSAALVATPVAAQVNQALAEARSRVACGAATLVSATYIGGGMMRVTCSQPDRQQQNREQPNQSAQQSIPANSPLAGTGLSTPVAAGIVLSVITLAVITDNGTEGTTTTATSGSGSAVGLR</sequence>
<dbReference type="EMBL" id="VCPC01000001">
    <property type="protein sequence ID" value="TMV15098.1"/>
    <property type="molecule type" value="Genomic_DNA"/>
</dbReference>
<organism evidence="2 3">
    <name type="scientific">Arenibacterium halophilum</name>
    <dbReference type="NCBI Taxonomy" id="2583821"/>
    <lineage>
        <taxon>Bacteria</taxon>
        <taxon>Pseudomonadati</taxon>
        <taxon>Pseudomonadota</taxon>
        <taxon>Alphaproteobacteria</taxon>
        <taxon>Rhodobacterales</taxon>
        <taxon>Paracoccaceae</taxon>
        <taxon>Arenibacterium</taxon>
    </lineage>
</organism>
<evidence type="ECO:0000256" key="1">
    <source>
        <dbReference type="SAM" id="MobiDB-lite"/>
    </source>
</evidence>
<evidence type="ECO:0000313" key="3">
    <source>
        <dbReference type="Proteomes" id="UP001191082"/>
    </source>
</evidence>
<accession>A0ABY2XDL4</accession>
<keyword evidence="3" id="KW-1185">Reference proteome</keyword>
<comment type="caution">
    <text evidence="2">The sequence shown here is derived from an EMBL/GenBank/DDBJ whole genome shotgun (WGS) entry which is preliminary data.</text>
</comment>
<gene>
    <name evidence="2" type="ORF">FGK64_03785</name>
</gene>
<protein>
    <submittedName>
        <fullName evidence="2">Uncharacterized protein</fullName>
    </submittedName>
</protein>